<dbReference type="RefSeq" id="WP_218286834.1">
    <property type="nucleotide sequence ID" value="NZ_CP076448.1"/>
</dbReference>
<dbReference type="CDD" id="cd09871">
    <property type="entry name" value="PIN_MtVapC28-VapC30-like"/>
    <property type="match status" value="1"/>
</dbReference>
<name>A0A975U4F1_9PROT</name>
<evidence type="ECO:0000256" key="7">
    <source>
        <dbReference type="HAMAP-Rule" id="MF_00265"/>
    </source>
</evidence>
<comment type="cofactor">
    <cofactor evidence="1 7">
        <name>Mg(2+)</name>
        <dbReference type="ChEBI" id="CHEBI:18420"/>
    </cofactor>
</comment>
<dbReference type="GO" id="GO:0004540">
    <property type="term" value="F:RNA nuclease activity"/>
    <property type="evidence" value="ECO:0007669"/>
    <property type="project" value="InterPro"/>
</dbReference>
<proteinExistence type="inferred from homology"/>
<evidence type="ECO:0000313" key="10">
    <source>
        <dbReference type="Proteomes" id="UP000694001"/>
    </source>
</evidence>
<keyword evidence="5 7" id="KW-0378">Hydrolase</keyword>
<dbReference type="EMBL" id="CP076448">
    <property type="protein sequence ID" value="QXM25782.1"/>
    <property type="molecule type" value="Genomic_DNA"/>
</dbReference>
<keyword evidence="3 7" id="KW-0540">Nuclease</keyword>
<dbReference type="HAMAP" id="MF_00265">
    <property type="entry name" value="VapC_Nob1"/>
    <property type="match status" value="1"/>
</dbReference>
<evidence type="ECO:0000256" key="2">
    <source>
        <dbReference type="ARBA" id="ARBA00022649"/>
    </source>
</evidence>
<evidence type="ECO:0000259" key="8">
    <source>
        <dbReference type="Pfam" id="PF01850"/>
    </source>
</evidence>
<dbReference type="PANTHER" id="PTHR33653">
    <property type="entry name" value="RIBONUCLEASE VAPC2"/>
    <property type="match status" value="1"/>
</dbReference>
<dbReference type="InterPro" id="IPR050556">
    <property type="entry name" value="Type_II_TA_system_RNase"/>
</dbReference>
<protein>
    <recommendedName>
        <fullName evidence="7">Ribonuclease VapC</fullName>
        <shortName evidence="7">RNase VapC</shortName>
        <ecNumber evidence="7">3.1.-.-</ecNumber>
    </recommendedName>
    <alternativeName>
        <fullName evidence="7">Toxin VapC</fullName>
    </alternativeName>
</protein>
<feature type="binding site" evidence="7">
    <location>
        <position position="99"/>
    </location>
    <ligand>
        <name>Mg(2+)</name>
        <dbReference type="ChEBI" id="CHEBI:18420"/>
    </ligand>
</feature>
<comment type="function">
    <text evidence="7">Toxic component of a toxin-antitoxin (TA) system. An RNase.</text>
</comment>
<evidence type="ECO:0000256" key="3">
    <source>
        <dbReference type="ARBA" id="ARBA00022722"/>
    </source>
</evidence>
<gene>
    <name evidence="7" type="primary">vapC</name>
    <name evidence="9" type="ORF">KO353_06160</name>
</gene>
<dbReference type="InterPro" id="IPR022907">
    <property type="entry name" value="VapC_family"/>
</dbReference>
<dbReference type="PANTHER" id="PTHR33653:SF1">
    <property type="entry name" value="RIBONUCLEASE VAPC2"/>
    <property type="match status" value="1"/>
</dbReference>
<evidence type="ECO:0000256" key="4">
    <source>
        <dbReference type="ARBA" id="ARBA00022723"/>
    </source>
</evidence>
<reference evidence="9" key="1">
    <citation type="submission" date="2021-06" db="EMBL/GenBank/DDBJ databases">
        <title>Elioraea tepida, sp. nov., a moderately thermophilic aerobic anoxygenic phototrophic bacterium isolated from an alkaline siliceous hot spring mat community in Yellowstone National Park, WY, USA.</title>
        <authorList>
            <person name="Saini M.K."/>
            <person name="Yoshida S."/>
            <person name="Sebastian A."/>
            <person name="Hirose S."/>
            <person name="Hara E."/>
            <person name="Tamaki H."/>
            <person name="Soulier N.T."/>
            <person name="Albert I."/>
            <person name="Hanada S."/>
            <person name="Bryant D.A."/>
            <person name="Tank M."/>
        </authorList>
    </citation>
    <scope>NUCLEOTIDE SEQUENCE</scope>
    <source>
        <strain evidence="9">MS-P2</strain>
    </source>
</reference>
<evidence type="ECO:0000313" key="9">
    <source>
        <dbReference type="EMBL" id="QXM25782.1"/>
    </source>
</evidence>
<dbReference type="KEGG" id="elio:KO353_06160"/>
<keyword evidence="6 7" id="KW-0460">Magnesium</keyword>
<accession>A0A975U4F1</accession>
<dbReference type="EC" id="3.1.-.-" evidence="7"/>
<evidence type="ECO:0000256" key="6">
    <source>
        <dbReference type="ARBA" id="ARBA00022842"/>
    </source>
</evidence>
<dbReference type="GO" id="GO:0016787">
    <property type="term" value="F:hydrolase activity"/>
    <property type="evidence" value="ECO:0007669"/>
    <property type="project" value="UniProtKB-KW"/>
</dbReference>
<dbReference type="GO" id="GO:0090729">
    <property type="term" value="F:toxin activity"/>
    <property type="evidence" value="ECO:0007669"/>
    <property type="project" value="UniProtKB-KW"/>
</dbReference>
<dbReference type="AlphaFoldDB" id="A0A975U4F1"/>
<comment type="similarity">
    <text evidence="7">Belongs to the PINc/VapC protein family.</text>
</comment>
<feature type="domain" description="PIN" evidence="8">
    <location>
        <begin position="1"/>
        <end position="124"/>
    </location>
</feature>
<evidence type="ECO:0000256" key="1">
    <source>
        <dbReference type="ARBA" id="ARBA00001946"/>
    </source>
</evidence>
<keyword evidence="7" id="KW-0800">Toxin</keyword>
<sequence>MIVDTSALLAILLGEEEAARFASAILDAPSAGISVANVLETAIVLERRGNALARSRLDPLVADLGLAFLPVTVAQMHRARAAFTRFGKGRHPAGLNFGDCFAYALAEETGEPLLFKGEDFARTDIARAL</sequence>
<evidence type="ECO:0000256" key="5">
    <source>
        <dbReference type="ARBA" id="ARBA00022801"/>
    </source>
</evidence>
<keyword evidence="10" id="KW-1185">Reference proteome</keyword>
<dbReference type="GO" id="GO:0000287">
    <property type="term" value="F:magnesium ion binding"/>
    <property type="evidence" value="ECO:0007669"/>
    <property type="project" value="UniProtKB-UniRule"/>
</dbReference>
<dbReference type="InterPro" id="IPR002716">
    <property type="entry name" value="PIN_dom"/>
</dbReference>
<feature type="binding site" evidence="7">
    <location>
        <position position="4"/>
    </location>
    <ligand>
        <name>Mg(2+)</name>
        <dbReference type="ChEBI" id="CHEBI:18420"/>
    </ligand>
</feature>
<dbReference type="Proteomes" id="UP000694001">
    <property type="component" value="Chromosome"/>
</dbReference>
<dbReference type="Pfam" id="PF01850">
    <property type="entry name" value="PIN"/>
    <property type="match status" value="1"/>
</dbReference>
<organism evidence="9 10">
    <name type="scientific">Elioraea tepida</name>
    <dbReference type="NCBI Taxonomy" id="2843330"/>
    <lineage>
        <taxon>Bacteria</taxon>
        <taxon>Pseudomonadati</taxon>
        <taxon>Pseudomonadota</taxon>
        <taxon>Alphaproteobacteria</taxon>
        <taxon>Acetobacterales</taxon>
        <taxon>Elioraeaceae</taxon>
        <taxon>Elioraea</taxon>
    </lineage>
</organism>
<keyword evidence="2 7" id="KW-1277">Toxin-antitoxin system</keyword>
<keyword evidence="4 7" id="KW-0479">Metal-binding</keyword>